<dbReference type="PIRSF" id="PIRSF002756">
    <property type="entry name" value="PstS"/>
    <property type="match status" value="1"/>
</dbReference>
<keyword evidence="10" id="KW-1185">Reference proteome</keyword>
<dbReference type="AlphaFoldDB" id="A0A1H4BEY5"/>
<organism evidence="9 10">
    <name type="scientific">Microbulbifer marinus</name>
    <dbReference type="NCBI Taxonomy" id="658218"/>
    <lineage>
        <taxon>Bacteria</taxon>
        <taxon>Pseudomonadati</taxon>
        <taxon>Pseudomonadota</taxon>
        <taxon>Gammaproteobacteria</taxon>
        <taxon>Cellvibrionales</taxon>
        <taxon>Microbulbiferaceae</taxon>
        <taxon>Microbulbifer</taxon>
    </lineage>
</organism>
<dbReference type="Pfam" id="PF12849">
    <property type="entry name" value="PBP_like_2"/>
    <property type="match status" value="1"/>
</dbReference>
<dbReference type="InterPro" id="IPR005673">
    <property type="entry name" value="ABC_phos-bd_PstS"/>
</dbReference>
<dbReference type="GO" id="GO:0035435">
    <property type="term" value="P:phosphate ion transmembrane transport"/>
    <property type="evidence" value="ECO:0007669"/>
    <property type="project" value="InterPro"/>
</dbReference>
<dbReference type="InterPro" id="IPR050962">
    <property type="entry name" value="Phosphate-bind_PstS"/>
</dbReference>
<comment type="function">
    <text evidence="1 7">Part of the ABC transporter complex PstSACB involved in phosphate import.</text>
</comment>
<dbReference type="InterPro" id="IPR024370">
    <property type="entry name" value="PBP_domain"/>
</dbReference>
<dbReference type="GO" id="GO:0043190">
    <property type="term" value="C:ATP-binding cassette (ABC) transporter complex"/>
    <property type="evidence" value="ECO:0007669"/>
    <property type="project" value="InterPro"/>
</dbReference>
<dbReference type="EMBL" id="FNQO01000005">
    <property type="protein sequence ID" value="SEA46700.1"/>
    <property type="molecule type" value="Genomic_DNA"/>
</dbReference>
<evidence type="ECO:0000313" key="9">
    <source>
        <dbReference type="EMBL" id="SEA46700.1"/>
    </source>
</evidence>
<evidence type="ECO:0000256" key="2">
    <source>
        <dbReference type="ARBA" id="ARBA00008725"/>
    </source>
</evidence>
<evidence type="ECO:0000256" key="4">
    <source>
        <dbReference type="ARBA" id="ARBA00021889"/>
    </source>
</evidence>
<feature type="domain" description="PBP" evidence="8">
    <location>
        <begin position="31"/>
        <end position="328"/>
    </location>
</feature>
<evidence type="ECO:0000256" key="1">
    <source>
        <dbReference type="ARBA" id="ARBA00002841"/>
    </source>
</evidence>
<evidence type="ECO:0000313" key="10">
    <source>
        <dbReference type="Proteomes" id="UP000198658"/>
    </source>
</evidence>
<dbReference type="Gene3D" id="3.40.190.10">
    <property type="entry name" value="Periplasmic binding protein-like II"/>
    <property type="match status" value="2"/>
</dbReference>
<dbReference type="PANTHER" id="PTHR42996:SF1">
    <property type="entry name" value="PHOSPHATE-BINDING PROTEIN PSTS"/>
    <property type="match status" value="1"/>
</dbReference>
<accession>A0A1H4BEY5</accession>
<dbReference type="RefSeq" id="WP_091391075.1">
    <property type="nucleotide sequence ID" value="NZ_FNQO01000005.1"/>
</dbReference>
<evidence type="ECO:0000256" key="5">
    <source>
        <dbReference type="ARBA" id="ARBA00022448"/>
    </source>
</evidence>
<reference evidence="10" key="1">
    <citation type="submission" date="2016-10" db="EMBL/GenBank/DDBJ databases">
        <authorList>
            <person name="Varghese N."/>
            <person name="Submissions S."/>
        </authorList>
    </citation>
    <scope>NUCLEOTIDE SEQUENCE [LARGE SCALE GENOMIC DNA]</scope>
    <source>
        <strain evidence="10">CGMCC 1.10657</strain>
    </source>
</reference>
<dbReference type="STRING" id="658218.SAMN05216562_3262"/>
<dbReference type="PANTHER" id="PTHR42996">
    <property type="entry name" value="PHOSPHATE-BINDING PROTEIN PSTS"/>
    <property type="match status" value="1"/>
</dbReference>
<proteinExistence type="inferred from homology"/>
<keyword evidence="6 7" id="KW-0592">Phosphate transport</keyword>
<dbReference type="NCBIfam" id="TIGR00975">
    <property type="entry name" value="3a0107s03"/>
    <property type="match status" value="1"/>
</dbReference>
<gene>
    <name evidence="9" type="ORF">SAMN05216562_3262</name>
</gene>
<sequence length="357" mass="38711">MTLRRTIGTGCVLIAALVITMAVFPTGHASDSEVRLRGTGASFPYPIYIKWFRDFSAKENNIFVNYDMTSSGAGIRDFIGGTVDFAGSDAAMDYSEIVQVERGVVLLPVTAGEVAIIFNLPGVNTLKLPRDTYIDIFRGEIANWNDPRIAGANPDVELPDLNISVITRSDPSGTTFILTGHLARVSKEFSETIGQGRTAAWPATGNFKKAPGNDGVAAKVKHTPGAIGYVEYGFAKLVELPVAQLQNHAGNFVSPGQKAGSAALAEIEFQDRKLPGSDAPDLVAWPWDPEAQNAYPLTSFSWLLLYAEQEDKKAAALRRLVTYMLSDEAQSQAEDVGYVPLPEEVRAKVRKAIAFIR</sequence>
<evidence type="ECO:0000256" key="6">
    <source>
        <dbReference type="ARBA" id="ARBA00022592"/>
    </source>
</evidence>
<protein>
    <recommendedName>
        <fullName evidence="4 7">Phosphate-binding protein PstS</fullName>
    </recommendedName>
</protein>
<dbReference type="Proteomes" id="UP000198658">
    <property type="component" value="Unassembled WGS sequence"/>
</dbReference>
<name>A0A1H4BEY5_9GAMM</name>
<keyword evidence="5 7" id="KW-0813">Transport</keyword>
<comment type="subunit">
    <text evidence="3 7">The complex is composed of two ATP-binding proteins (PstB), two transmembrane proteins (PstC and PstA) and a solute-binding protein (PstS).</text>
</comment>
<evidence type="ECO:0000256" key="7">
    <source>
        <dbReference type="PIRNR" id="PIRNR002756"/>
    </source>
</evidence>
<dbReference type="GO" id="GO:0042301">
    <property type="term" value="F:phosphate ion binding"/>
    <property type="evidence" value="ECO:0007669"/>
    <property type="project" value="InterPro"/>
</dbReference>
<dbReference type="OrthoDB" id="9801510at2"/>
<evidence type="ECO:0000259" key="8">
    <source>
        <dbReference type="Pfam" id="PF12849"/>
    </source>
</evidence>
<dbReference type="CDD" id="cd13565">
    <property type="entry name" value="PBP2_PstS"/>
    <property type="match status" value="1"/>
</dbReference>
<evidence type="ECO:0000256" key="3">
    <source>
        <dbReference type="ARBA" id="ARBA00011529"/>
    </source>
</evidence>
<comment type="similarity">
    <text evidence="2 7">Belongs to the PstS family.</text>
</comment>
<dbReference type="SUPFAM" id="SSF53850">
    <property type="entry name" value="Periplasmic binding protein-like II"/>
    <property type="match status" value="1"/>
</dbReference>